<dbReference type="HOGENOM" id="CLU_108094_0_0_1"/>
<sequence length="223" mass="24322">MMASNIRVPTLAFAGLSICLNAAIIGCAGRTLNIFHLQQKSNDWLLPIWPDHFDLREVNTLIGASAAVLVLNAVIAMAVVVQRLPANLIVLLCSTLGTACSLVAIIFPTILRYHAPGRDTLQTWACRWNGSNGSPAMFSSICSETRFAFYTTIPVFVIQLLLLSMGLYVLVTGGRGQISKAMIDGEKDQSLHELRQVRGHSFETKSESPQSQHVAQMGDKQVL</sequence>
<organism evidence="3 4">
    <name type="scientific">Baudoinia panamericana (strain UAMH 10762)</name>
    <name type="common">Angels' share fungus</name>
    <name type="synonym">Baudoinia compniacensis (strain UAMH 10762)</name>
    <dbReference type="NCBI Taxonomy" id="717646"/>
    <lineage>
        <taxon>Eukaryota</taxon>
        <taxon>Fungi</taxon>
        <taxon>Dikarya</taxon>
        <taxon>Ascomycota</taxon>
        <taxon>Pezizomycotina</taxon>
        <taxon>Dothideomycetes</taxon>
        <taxon>Dothideomycetidae</taxon>
        <taxon>Mycosphaerellales</taxon>
        <taxon>Teratosphaeriaceae</taxon>
        <taxon>Baudoinia</taxon>
    </lineage>
</organism>
<dbReference type="RefSeq" id="XP_007680564.1">
    <property type="nucleotide sequence ID" value="XM_007682374.1"/>
</dbReference>
<reference evidence="3 4" key="1">
    <citation type="journal article" date="2012" name="PLoS Pathog.">
        <title>Diverse lifestyles and strategies of plant pathogenesis encoded in the genomes of eighteen Dothideomycetes fungi.</title>
        <authorList>
            <person name="Ohm R.A."/>
            <person name="Feau N."/>
            <person name="Henrissat B."/>
            <person name="Schoch C.L."/>
            <person name="Horwitz B.A."/>
            <person name="Barry K.W."/>
            <person name="Condon B.J."/>
            <person name="Copeland A.C."/>
            <person name="Dhillon B."/>
            <person name="Glaser F."/>
            <person name="Hesse C.N."/>
            <person name="Kosti I."/>
            <person name="LaButti K."/>
            <person name="Lindquist E.A."/>
            <person name="Lucas S."/>
            <person name="Salamov A.A."/>
            <person name="Bradshaw R.E."/>
            <person name="Ciuffetti L."/>
            <person name="Hamelin R.C."/>
            <person name="Kema G.H.J."/>
            <person name="Lawrence C."/>
            <person name="Scott J.A."/>
            <person name="Spatafora J.W."/>
            <person name="Turgeon B.G."/>
            <person name="de Wit P.J.G.M."/>
            <person name="Zhong S."/>
            <person name="Goodwin S.B."/>
            <person name="Grigoriev I.V."/>
        </authorList>
    </citation>
    <scope>NUCLEOTIDE SEQUENCE [LARGE SCALE GENOMIC DNA]</scope>
    <source>
        <strain evidence="3 4">UAMH 10762</strain>
    </source>
</reference>
<dbReference type="Proteomes" id="UP000011761">
    <property type="component" value="Unassembled WGS sequence"/>
</dbReference>
<evidence type="ECO:0000313" key="4">
    <source>
        <dbReference type="Proteomes" id="UP000011761"/>
    </source>
</evidence>
<feature type="region of interest" description="Disordered" evidence="1">
    <location>
        <begin position="202"/>
        <end position="223"/>
    </location>
</feature>
<keyword evidence="2" id="KW-0812">Transmembrane</keyword>
<feature type="transmembrane region" description="Helical" evidence="2">
    <location>
        <begin position="61"/>
        <end position="81"/>
    </location>
</feature>
<evidence type="ECO:0000313" key="3">
    <source>
        <dbReference type="EMBL" id="EMC92048.1"/>
    </source>
</evidence>
<gene>
    <name evidence="3" type="ORF">BAUCODRAFT_115337</name>
</gene>
<dbReference type="KEGG" id="bcom:BAUCODRAFT_115337"/>
<keyword evidence="2" id="KW-1133">Transmembrane helix</keyword>
<proteinExistence type="predicted"/>
<dbReference type="AlphaFoldDB" id="M2ML25"/>
<dbReference type="GeneID" id="19107253"/>
<evidence type="ECO:0000256" key="1">
    <source>
        <dbReference type="SAM" id="MobiDB-lite"/>
    </source>
</evidence>
<keyword evidence="2" id="KW-0472">Membrane</keyword>
<dbReference type="OMA" id="PHFGTLC"/>
<protein>
    <submittedName>
        <fullName evidence="3">Uncharacterized protein</fullName>
    </submittedName>
</protein>
<evidence type="ECO:0000256" key="2">
    <source>
        <dbReference type="SAM" id="Phobius"/>
    </source>
</evidence>
<feature type="transmembrane region" description="Helical" evidence="2">
    <location>
        <begin position="147"/>
        <end position="171"/>
    </location>
</feature>
<dbReference type="OrthoDB" id="3890746at2759"/>
<dbReference type="PROSITE" id="PS51257">
    <property type="entry name" value="PROKAR_LIPOPROTEIN"/>
    <property type="match status" value="1"/>
</dbReference>
<keyword evidence="4" id="KW-1185">Reference proteome</keyword>
<name>M2ML25_BAUPA</name>
<accession>M2ML25</accession>
<feature type="transmembrane region" description="Helical" evidence="2">
    <location>
        <begin position="88"/>
        <end position="111"/>
    </location>
</feature>
<dbReference type="eggNOG" id="ENOG502SP43">
    <property type="taxonomic scope" value="Eukaryota"/>
</dbReference>
<dbReference type="EMBL" id="KB445562">
    <property type="protein sequence ID" value="EMC92048.1"/>
    <property type="molecule type" value="Genomic_DNA"/>
</dbReference>